<evidence type="ECO:0000313" key="1">
    <source>
        <dbReference type="EMBL" id="KKK46647.1"/>
    </source>
</evidence>
<dbReference type="EMBL" id="LAZR01069974">
    <property type="protein sequence ID" value="KKK46647.1"/>
    <property type="molecule type" value="Genomic_DNA"/>
</dbReference>
<feature type="non-terminal residue" evidence="1">
    <location>
        <position position="63"/>
    </location>
</feature>
<name>A0A0F8VQS3_9ZZZZ</name>
<gene>
    <name evidence="1" type="ORF">LCGC14_3163140</name>
</gene>
<proteinExistence type="predicted"/>
<sequence length="63" mass="7474">MYQEFGANTGRLFPLYVEGRENYLMRLSSMEGETLVFYVPRFWRGLEADQLALREPARQTVIR</sequence>
<reference evidence="1" key="1">
    <citation type="journal article" date="2015" name="Nature">
        <title>Complex archaea that bridge the gap between prokaryotes and eukaryotes.</title>
        <authorList>
            <person name="Spang A."/>
            <person name="Saw J.H."/>
            <person name="Jorgensen S.L."/>
            <person name="Zaremba-Niedzwiedzka K."/>
            <person name="Martijn J."/>
            <person name="Lind A.E."/>
            <person name="van Eijk R."/>
            <person name="Schleper C."/>
            <person name="Guy L."/>
            <person name="Ettema T.J."/>
        </authorList>
    </citation>
    <scope>NUCLEOTIDE SEQUENCE</scope>
</reference>
<dbReference type="AlphaFoldDB" id="A0A0F8VQS3"/>
<protein>
    <submittedName>
        <fullName evidence="1">Uncharacterized protein</fullName>
    </submittedName>
</protein>
<accession>A0A0F8VQS3</accession>
<comment type="caution">
    <text evidence="1">The sequence shown here is derived from an EMBL/GenBank/DDBJ whole genome shotgun (WGS) entry which is preliminary data.</text>
</comment>
<organism evidence="1">
    <name type="scientific">marine sediment metagenome</name>
    <dbReference type="NCBI Taxonomy" id="412755"/>
    <lineage>
        <taxon>unclassified sequences</taxon>
        <taxon>metagenomes</taxon>
        <taxon>ecological metagenomes</taxon>
    </lineage>
</organism>